<reference evidence="2" key="1">
    <citation type="submission" date="2024-05" db="EMBL/GenBank/DDBJ databases">
        <title>30 novel species of actinomycetes from the DSMZ collection.</title>
        <authorList>
            <person name="Nouioui I."/>
        </authorList>
    </citation>
    <scope>NUCLEOTIDE SEQUENCE</scope>
    <source>
        <strain evidence="2">DSM 3412</strain>
    </source>
</reference>
<name>A0ABU2YPL5_9ACTN</name>
<feature type="domain" description="DUF4440" evidence="1">
    <location>
        <begin position="17"/>
        <end position="123"/>
    </location>
</feature>
<dbReference type="Pfam" id="PF14534">
    <property type="entry name" value="DUF4440"/>
    <property type="match status" value="1"/>
</dbReference>
<dbReference type="SUPFAM" id="SSF54427">
    <property type="entry name" value="NTF2-like"/>
    <property type="match status" value="1"/>
</dbReference>
<protein>
    <submittedName>
        <fullName evidence="2">Nuclear transport factor 2 family protein</fullName>
    </submittedName>
</protein>
<dbReference type="InterPro" id="IPR027843">
    <property type="entry name" value="DUF4440"/>
</dbReference>
<organism evidence="2 3">
    <name type="scientific">Streptomyces gottesmaniae</name>
    <dbReference type="NCBI Taxonomy" id="3075518"/>
    <lineage>
        <taxon>Bacteria</taxon>
        <taxon>Bacillati</taxon>
        <taxon>Actinomycetota</taxon>
        <taxon>Actinomycetes</taxon>
        <taxon>Kitasatosporales</taxon>
        <taxon>Streptomycetaceae</taxon>
        <taxon>Streptomyces</taxon>
    </lineage>
</organism>
<sequence>MTQTADAPATDPIAEQIREVERARLRALVAGDVAAGADLHAPDFQLVTPVGAVLSKDEYLTAIATGHIDYVVWEPGAIDVRVYGNAAVIRYQATLEVLFAGHAVPRATYWHTDSYENIDGHWRAVWSQATEIRQNPVLLPERGHDLTREPDTNQ</sequence>
<proteinExistence type="predicted"/>
<evidence type="ECO:0000313" key="2">
    <source>
        <dbReference type="EMBL" id="MDT0566257.1"/>
    </source>
</evidence>
<gene>
    <name evidence="2" type="ORF">RM704_01970</name>
</gene>
<dbReference type="InterPro" id="IPR032710">
    <property type="entry name" value="NTF2-like_dom_sf"/>
</dbReference>
<comment type="caution">
    <text evidence="2">The sequence shown here is derived from an EMBL/GenBank/DDBJ whole genome shotgun (WGS) entry which is preliminary data.</text>
</comment>
<evidence type="ECO:0000259" key="1">
    <source>
        <dbReference type="Pfam" id="PF14534"/>
    </source>
</evidence>
<dbReference type="Gene3D" id="3.10.450.50">
    <property type="match status" value="1"/>
</dbReference>
<accession>A0ABU2YPL5</accession>
<keyword evidence="3" id="KW-1185">Reference proteome</keyword>
<dbReference type="Proteomes" id="UP001180737">
    <property type="component" value="Unassembled WGS sequence"/>
</dbReference>
<dbReference type="EMBL" id="JAVRFJ010000001">
    <property type="protein sequence ID" value="MDT0566257.1"/>
    <property type="molecule type" value="Genomic_DNA"/>
</dbReference>
<evidence type="ECO:0000313" key="3">
    <source>
        <dbReference type="Proteomes" id="UP001180737"/>
    </source>
</evidence>
<dbReference type="RefSeq" id="WP_063774484.1">
    <property type="nucleotide sequence ID" value="NZ_JAVRFJ010000001.1"/>
</dbReference>